<keyword evidence="1 3" id="KW-0378">Hydrolase</keyword>
<dbReference type="SUPFAM" id="SSF49785">
    <property type="entry name" value="Galactose-binding domain-like"/>
    <property type="match status" value="1"/>
</dbReference>
<dbReference type="Pfam" id="PF02129">
    <property type="entry name" value="Peptidase_S15"/>
    <property type="match status" value="1"/>
</dbReference>
<dbReference type="EMBL" id="JAQQLI010000052">
    <property type="protein sequence ID" value="MDC7788791.1"/>
    <property type="molecule type" value="Genomic_DNA"/>
</dbReference>
<gene>
    <name evidence="3" type="ORF">PQJ73_24155</name>
</gene>
<dbReference type="InterPro" id="IPR029058">
    <property type="entry name" value="AB_hydrolase_fold"/>
</dbReference>
<dbReference type="InterPro" id="IPR050585">
    <property type="entry name" value="Xaa-Pro_dipeptidyl-ppase/CocE"/>
</dbReference>
<comment type="caution">
    <text evidence="3">The sequence shown here is derived from an EMBL/GenBank/DDBJ whole genome shotgun (WGS) entry which is preliminary data.</text>
</comment>
<dbReference type="GO" id="GO:0016787">
    <property type="term" value="F:hydrolase activity"/>
    <property type="evidence" value="ECO:0007669"/>
    <property type="project" value="UniProtKB-KW"/>
</dbReference>
<dbReference type="SMART" id="SM00939">
    <property type="entry name" value="PepX_C"/>
    <property type="match status" value="1"/>
</dbReference>
<dbReference type="NCBIfam" id="TIGR00976">
    <property type="entry name" value="CocE_NonD"/>
    <property type="match status" value="1"/>
</dbReference>
<dbReference type="Gene3D" id="2.60.120.260">
    <property type="entry name" value="Galactose-binding domain-like"/>
    <property type="match status" value="1"/>
</dbReference>
<organism evidence="3 4">
    <name type="scientific">Rhodoplanes tepidamans</name>
    <name type="common">Rhodoplanes cryptolactis</name>
    <dbReference type="NCBI Taxonomy" id="200616"/>
    <lineage>
        <taxon>Bacteria</taxon>
        <taxon>Pseudomonadati</taxon>
        <taxon>Pseudomonadota</taxon>
        <taxon>Alphaproteobacteria</taxon>
        <taxon>Hyphomicrobiales</taxon>
        <taxon>Nitrobacteraceae</taxon>
        <taxon>Rhodoplanes</taxon>
    </lineage>
</organism>
<dbReference type="PANTHER" id="PTHR43056">
    <property type="entry name" value="PEPTIDASE S9 PROLYL OLIGOPEPTIDASE"/>
    <property type="match status" value="1"/>
</dbReference>
<evidence type="ECO:0000313" key="3">
    <source>
        <dbReference type="EMBL" id="MDC7788791.1"/>
    </source>
</evidence>
<proteinExistence type="predicted"/>
<dbReference type="RefSeq" id="WP_272779623.1">
    <property type="nucleotide sequence ID" value="NZ_JAQQLI010000052.1"/>
</dbReference>
<accession>A0ABT5JGG5</accession>
<evidence type="ECO:0000259" key="2">
    <source>
        <dbReference type="SMART" id="SM00939"/>
    </source>
</evidence>
<dbReference type="Proteomes" id="UP001165652">
    <property type="component" value="Unassembled WGS sequence"/>
</dbReference>
<dbReference type="InterPro" id="IPR005674">
    <property type="entry name" value="CocE/Ser_esterase"/>
</dbReference>
<dbReference type="InterPro" id="IPR000383">
    <property type="entry name" value="Xaa-Pro-like_dom"/>
</dbReference>
<dbReference type="SUPFAM" id="SSF53474">
    <property type="entry name" value="alpha/beta-Hydrolases"/>
    <property type="match status" value="1"/>
</dbReference>
<name>A0ABT5JGG5_RHOTP</name>
<evidence type="ECO:0000313" key="4">
    <source>
        <dbReference type="Proteomes" id="UP001165652"/>
    </source>
</evidence>
<dbReference type="Pfam" id="PF08530">
    <property type="entry name" value="PepX_C"/>
    <property type="match status" value="1"/>
</dbReference>
<protein>
    <submittedName>
        <fullName evidence="3">CocE/NonD family hydrolase</fullName>
    </submittedName>
</protein>
<dbReference type="InterPro" id="IPR013736">
    <property type="entry name" value="Xaa-Pro_dipept_C"/>
</dbReference>
<sequence length="618" mass="68636">MDTRSDAAIVSRSETRDGMRIDWNVPITMDDGVVLRADVFGPVKPGRYPVIMSYGPYAKGLAFQDGYPSAWTRMAEQHPDVTAGSSNLYQSWEVVDPEKWVPHDYVCVRVDSRGCGCSEGVVDPWSPREARDFHDCIEWAAAQDWSNGKVGLNGISYYGTNQWQVAGLQPPHLAAMCIWEGFADFYRDLCYHGGILCTFAKNWYDMQVKTVQYGLGERGARSRVTGEPVCGGKALSEEELAGNRRDFGGDIAAHPLDDDWHKGRSAAWDKVTVPFLSAANWGGQPLHPRGNFEGFMRAASPDKWLEVHGIEHWTHFYTDYGRELQLKFFDHFLHGKDNGWREQPRVFLQVRHVDRFEPRAEAEWPLARTQWTRLHLDPATLTLGREPSGREARTSFAAAGDGVTFLSAPFPHETEITGPMAAKLFVSSTTTDADLFLVVRVFSPDMKEVTFQGAIDPHAPVAQGWLRASHRKLDRTLSTPWRPYHAHDEEQPLVPGEIAELDVEIWPTSIVVPAGYRLGLTVRGKDYVWPGGSGGKLSNFKNELTGCGPFLHDDPDDRPADVFGGTTTLHATATRQSWLLVPFVPAPAGEARRVEPAVTGVTSPVQGVSGRPSGVKGR</sequence>
<evidence type="ECO:0000256" key="1">
    <source>
        <dbReference type="ARBA" id="ARBA00022801"/>
    </source>
</evidence>
<reference evidence="3" key="2">
    <citation type="submission" date="2023-02" db="EMBL/GenBank/DDBJ databases">
        <authorList>
            <person name="Rayyan A."/>
            <person name="Meyer T."/>
            <person name="Kyndt J.A."/>
        </authorList>
    </citation>
    <scope>NUCLEOTIDE SEQUENCE</scope>
    <source>
        <strain evidence="3">DSM 9987</strain>
    </source>
</reference>
<dbReference type="InterPro" id="IPR008979">
    <property type="entry name" value="Galactose-bd-like_sf"/>
</dbReference>
<keyword evidence="4" id="KW-1185">Reference proteome</keyword>
<dbReference type="Gene3D" id="1.10.3020.20">
    <property type="match status" value="1"/>
</dbReference>
<dbReference type="Gene3D" id="3.40.50.1820">
    <property type="entry name" value="alpha/beta hydrolase"/>
    <property type="match status" value="1"/>
</dbReference>
<feature type="domain" description="Xaa-Pro dipeptidyl-peptidase C-terminal" evidence="2">
    <location>
        <begin position="326"/>
        <end position="580"/>
    </location>
</feature>
<dbReference type="PANTHER" id="PTHR43056:SF10">
    <property type="entry name" value="COCE_NOND FAMILY, PUTATIVE (AFU_ORTHOLOGUE AFUA_7G00600)-RELATED"/>
    <property type="match status" value="1"/>
</dbReference>
<reference evidence="3" key="1">
    <citation type="journal article" date="2023" name="Microbiol Resour">
        <title>Genome Sequences of Rhodoplanes serenus and Two Thermotolerant Strains, Rhodoplanes tepidamans and 'Rhodoplanes cryptolactis,' Further Refine the Genus.</title>
        <authorList>
            <person name="Rayyan A.A."/>
            <person name="Kyndt J.A."/>
        </authorList>
    </citation>
    <scope>NUCLEOTIDE SEQUENCE</scope>
    <source>
        <strain evidence="3">DSM 9987</strain>
    </source>
</reference>